<sequence>MTRLPLLTAAIPVISFIAFVFPLLPATLALGSASTLAVSYGSATVCGIVAEQPTQRILCFRRGQTIFIDPNISFSVVSGGRDTFCGIRAGGYTLLCWDFDQNTAAFSRRRLYFNSTVLLENLAVGDDQICATAVGAGNATCWRDGNNVRVGFSSLQFDSISSGFGFSCGILKGNQSVRCWGWNSSIAALIENGFRNISMSTIVAGGFHACGLNISGGLVCRGNNDFGQLDFPSNSSRGFSELALGERHSCGILLSNRSVVCWGSSDFSVDSIRETSFELISSGSDFVCGLTTSNFSVLCWGPGWSNDSSGHFSLSLPKILPGPCVQSSCRDCGVYPLSQTLCSDSGNVCNRCLVTVSPPFSPIPPSPPPMVMIPSPPPAALRKGLLAFAIVGSVGAVAGICTVVYCLWTGVCFGHKKIHNSVQPTITRAASSNGGTTTSNTNNSPPSRSSTIRRQGSRIMRRQRSGTSSKHADRAEEFTLAELALATNDFSHENKIGEGSFGIVYRGKLSDGREDDEQGGTLVSVVDFAVPAITIGELGKILDPRVGPPQMNEAEAVELVAYTAMHCVRLEGKDRPTMIDIVVNLERALNLCDDSHGNSSSGGISIVSE</sequence>
<feature type="non-terminal residue" evidence="4">
    <location>
        <position position="1"/>
    </location>
</feature>
<dbReference type="PANTHER" id="PTHR47460">
    <property type="entry name" value="SERINE/THREONINE-PROTEIN KINASE-LIKE PROTEIN ACR4"/>
    <property type="match status" value="1"/>
</dbReference>
<dbReference type="Proteomes" id="UP000685013">
    <property type="component" value="Chromosome 4"/>
</dbReference>
<gene>
    <name evidence="4" type="primary">CCR3</name>
    <name evidence="4" type="ORF">SDJN03_05232</name>
</gene>
<evidence type="ECO:0000256" key="2">
    <source>
        <dbReference type="SAM" id="MobiDB-lite"/>
    </source>
</evidence>
<evidence type="ECO:0000256" key="3">
    <source>
        <dbReference type="SAM" id="Phobius"/>
    </source>
</evidence>
<dbReference type="EC" id="2.7.11.1" evidence="1"/>
<protein>
    <recommendedName>
        <fullName evidence="1">non-specific serine/threonine protein kinase</fullName>
        <ecNumber evidence="1">2.7.11.1</ecNumber>
    </recommendedName>
</protein>
<keyword evidence="3" id="KW-0812">Transmembrane</keyword>
<keyword evidence="3" id="KW-1133">Transmembrane helix</keyword>
<feature type="compositionally biased region" description="Basic residues" evidence="2">
    <location>
        <begin position="455"/>
        <end position="464"/>
    </location>
</feature>
<dbReference type="EMBL" id="JAGKQH010000004">
    <property type="protein sequence ID" value="KAG6599999.1"/>
    <property type="molecule type" value="Genomic_DNA"/>
</dbReference>
<organism evidence="4 5">
    <name type="scientific">Cucurbita argyrosperma subsp. sororia</name>
    <dbReference type="NCBI Taxonomy" id="37648"/>
    <lineage>
        <taxon>Eukaryota</taxon>
        <taxon>Viridiplantae</taxon>
        <taxon>Streptophyta</taxon>
        <taxon>Embryophyta</taxon>
        <taxon>Tracheophyta</taxon>
        <taxon>Spermatophyta</taxon>
        <taxon>Magnoliopsida</taxon>
        <taxon>eudicotyledons</taxon>
        <taxon>Gunneridae</taxon>
        <taxon>Pentapetalae</taxon>
        <taxon>rosids</taxon>
        <taxon>fabids</taxon>
        <taxon>Cucurbitales</taxon>
        <taxon>Cucurbitaceae</taxon>
        <taxon>Cucurbiteae</taxon>
        <taxon>Cucurbita</taxon>
    </lineage>
</organism>
<comment type="caution">
    <text evidence="4">The sequence shown here is derived from an EMBL/GenBank/DDBJ whole genome shotgun (WGS) entry which is preliminary data.</text>
</comment>
<accession>A0AAV6NPC0</accession>
<dbReference type="PANTHER" id="PTHR47460:SF1">
    <property type="entry name" value="SERINE_THREONINE-PROTEIN KINASE-LIKE PROTEIN ACR4"/>
    <property type="match status" value="1"/>
</dbReference>
<keyword evidence="4" id="KW-0418">Kinase</keyword>
<dbReference type="Pfam" id="PF13540">
    <property type="entry name" value="RCC1_2"/>
    <property type="match status" value="1"/>
</dbReference>
<reference evidence="4 5" key="1">
    <citation type="journal article" date="2021" name="Hortic Res">
        <title>The domestication of Cucurbita argyrosperma as revealed by the genome of its wild relative.</title>
        <authorList>
            <person name="Barrera-Redondo J."/>
            <person name="Sanchez-de la Vega G."/>
            <person name="Aguirre-Liguori J.A."/>
            <person name="Castellanos-Morales G."/>
            <person name="Gutierrez-Guerrero Y.T."/>
            <person name="Aguirre-Dugua X."/>
            <person name="Aguirre-Planter E."/>
            <person name="Tenaillon M.I."/>
            <person name="Lira-Saade R."/>
            <person name="Eguiarte L.E."/>
        </authorList>
    </citation>
    <scope>NUCLEOTIDE SEQUENCE [LARGE SCALE GENOMIC DNA]</scope>
    <source>
        <strain evidence="4">JBR-2021</strain>
    </source>
</reference>
<keyword evidence="5" id="KW-1185">Reference proteome</keyword>
<feature type="transmembrane region" description="Helical" evidence="3">
    <location>
        <begin position="385"/>
        <end position="408"/>
    </location>
</feature>
<evidence type="ECO:0000313" key="4">
    <source>
        <dbReference type="EMBL" id="KAG6599999.1"/>
    </source>
</evidence>
<name>A0AAV6NPC0_9ROSI</name>
<proteinExistence type="predicted"/>
<keyword evidence="3" id="KW-0472">Membrane</keyword>
<dbReference type="GO" id="GO:0004674">
    <property type="term" value="F:protein serine/threonine kinase activity"/>
    <property type="evidence" value="ECO:0007669"/>
    <property type="project" value="UniProtKB-KW"/>
</dbReference>
<evidence type="ECO:0000313" key="5">
    <source>
        <dbReference type="Proteomes" id="UP000685013"/>
    </source>
</evidence>
<keyword evidence="4" id="KW-0808">Transferase</keyword>
<dbReference type="AlphaFoldDB" id="A0AAV6NPC0"/>
<feature type="region of interest" description="Disordered" evidence="2">
    <location>
        <begin position="429"/>
        <end position="473"/>
    </location>
</feature>
<feature type="compositionally biased region" description="Low complexity" evidence="2">
    <location>
        <begin position="429"/>
        <end position="454"/>
    </location>
</feature>
<evidence type="ECO:0000256" key="1">
    <source>
        <dbReference type="ARBA" id="ARBA00012513"/>
    </source>
</evidence>